<evidence type="ECO:0000313" key="1">
    <source>
        <dbReference type="EMBL" id="KAJ8679875.1"/>
    </source>
</evidence>
<comment type="caution">
    <text evidence="1">The sequence shown here is derived from an EMBL/GenBank/DDBJ whole genome shotgun (WGS) entry which is preliminary data.</text>
</comment>
<evidence type="ECO:0000313" key="2">
    <source>
        <dbReference type="Proteomes" id="UP001239111"/>
    </source>
</evidence>
<accession>A0ACC2PDP1</accession>
<name>A0ACC2PDP1_9HYME</name>
<sequence>MSRKNLYNTIDVQTFEDGSTKSTNGASNSFSSIHPVYLYAELSNSSHYTRMNTNWFGIFLALLSGIFFTISSALVKGITNVDPMVLLITRAVIQIVMMLTIAWKNSHHLLGPQGQRGLIHMQGLVGGMTLSLLYISFRRLPLGDATTVIFSSPIIVMIMSFIWLKEPCGFLRIAVMGSLVLGVILIAQPPFIFEMQEDTLYDATGYTCAVFATIFTAMNIVVMRKCLEIHYSVVVLNLSVWSLISAIIFLIILPTDNPAMDFRDKLFIPCDFITLSMIMLVAVTGLLGQILIANSLKIESAGKVSVTRSLDIILAYVIQIYFFEEVPTMTSIIGALLILSSVVTIGFEKHIYSLWDSI</sequence>
<protein>
    <submittedName>
        <fullName evidence="1">Uncharacterized protein</fullName>
    </submittedName>
</protein>
<dbReference type="EMBL" id="CM056742">
    <property type="protein sequence ID" value="KAJ8679875.1"/>
    <property type="molecule type" value="Genomic_DNA"/>
</dbReference>
<proteinExistence type="predicted"/>
<organism evidence="1 2">
    <name type="scientific">Eretmocerus hayati</name>
    <dbReference type="NCBI Taxonomy" id="131215"/>
    <lineage>
        <taxon>Eukaryota</taxon>
        <taxon>Metazoa</taxon>
        <taxon>Ecdysozoa</taxon>
        <taxon>Arthropoda</taxon>
        <taxon>Hexapoda</taxon>
        <taxon>Insecta</taxon>
        <taxon>Pterygota</taxon>
        <taxon>Neoptera</taxon>
        <taxon>Endopterygota</taxon>
        <taxon>Hymenoptera</taxon>
        <taxon>Apocrita</taxon>
        <taxon>Proctotrupomorpha</taxon>
        <taxon>Chalcidoidea</taxon>
        <taxon>Aphelinidae</taxon>
        <taxon>Aphelininae</taxon>
        <taxon>Eretmocerus</taxon>
    </lineage>
</organism>
<keyword evidence="2" id="KW-1185">Reference proteome</keyword>
<gene>
    <name evidence="1" type="ORF">QAD02_015662</name>
</gene>
<dbReference type="Proteomes" id="UP001239111">
    <property type="component" value="Chromosome 2"/>
</dbReference>
<reference evidence="1" key="1">
    <citation type="submission" date="2023-04" db="EMBL/GenBank/DDBJ databases">
        <title>A chromosome-level genome assembly of the parasitoid wasp Eretmocerus hayati.</title>
        <authorList>
            <person name="Zhong Y."/>
            <person name="Liu S."/>
            <person name="Liu Y."/>
        </authorList>
    </citation>
    <scope>NUCLEOTIDE SEQUENCE</scope>
    <source>
        <strain evidence="1">ZJU_SS_LIU_2023</strain>
    </source>
</reference>